<feature type="transmembrane region" description="Helical" evidence="1">
    <location>
        <begin position="156"/>
        <end position="176"/>
    </location>
</feature>
<feature type="transmembrane region" description="Helical" evidence="1">
    <location>
        <begin position="182"/>
        <end position="201"/>
    </location>
</feature>
<dbReference type="InterPro" id="IPR012507">
    <property type="entry name" value="YibE_F"/>
</dbReference>
<organism evidence="2 3">
    <name type="scientific">Desulfohalobium retbaense (strain ATCC 49708 / DSM 5692 / JCM 16813 / HR100)</name>
    <dbReference type="NCBI Taxonomy" id="485915"/>
    <lineage>
        <taxon>Bacteria</taxon>
        <taxon>Pseudomonadati</taxon>
        <taxon>Thermodesulfobacteriota</taxon>
        <taxon>Desulfovibrionia</taxon>
        <taxon>Desulfovibrionales</taxon>
        <taxon>Desulfohalobiaceae</taxon>
        <taxon>Desulfohalobium</taxon>
    </lineage>
</organism>
<feature type="transmembrane region" description="Helical" evidence="1">
    <location>
        <begin position="327"/>
        <end position="348"/>
    </location>
</feature>
<keyword evidence="1" id="KW-0812">Transmembrane</keyword>
<dbReference type="AlphaFoldDB" id="C8X578"/>
<evidence type="ECO:0000256" key="1">
    <source>
        <dbReference type="SAM" id="Phobius"/>
    </source>
</evidence>
<dbReference type="Proteomes" id="UP000001052">
    <property type="component" value="Chromosome"/>
</dbReference>
<feature type="transmembrane region" description="Helical" evidence="1">
    <location>
        <begin position="12"/>
        <end position="32"/>
    </location>
</feature>
<dbReference type="EMBL" id="CP001734">
    <property type="protein sequence ID" value="ACV69575.1"/>
    <property type="molecule type" value="Genomic_DNA"/>
</dbReference>
<dbReference type="PANTHER" id="PTHR41771">
    <property type="entry name" value="MEMBRANE PROTEIN-RELATED"/>
    <property type="match status" value="1"/>
</dbReference>
<reference evidence="3" key="1">
    <citation type="submission" date="2009-09" db="EMBL/GenBank/DDBJ databases">
        <title>The complete chromosome of Desulfohalobium retbaense DSM 5692.</title>
        <authorList>
            <consortium name="US DOE Joint Genome Institute (JGI-PGF)"/>
            <person name="Lucas S."/>
            <person name="Copeland A."/>
            <person name="Lapidus A."/>
            <person name="Glavina del Rio T."/>
            <person name="Dalin E."/>
            <person name="Tice H."/>
            <person name="Bruce D."/>
            <person name="Goodwin L."/>
            <person name="Pitluck S."/>
            <person name="Kyrpides N."/>
            <person name="Mavromatis K."/>
            <person name="Ivanova N."/>
            <person name="Mikhailova N."/>
            <person name="Munk A.C."/>
            <person name="Brettin T."/>
            <person name="Detter J.C."/>
            <person name="Han C."/>
            <person name="Tapia R."/>
            <person name="Larimer F."/>
            <person name="Land M."/>
            <person name="Hauser L."/>
            <person name="Markowitz V."/>
            <person name="Cheng J.-F."/>
            <person name="Hugenholtz P."/>
            <person name="Woyke T."/>
            <person name="Wu D."/>
            <person name="Spring S."/>
            <person name="Klenk H.-P."/>
            <person name="Eisen J.A."/>
        </authorList>
    </citation>
    <scope>NUCLEOTIDE SEQUENCE [LARGE SCALE GENOMIC DNA]</scope>
    <source>
        <strain evidence="3">DSM 5692</strain>
    </source>
</reference>
<evidence type="ECO:0000313" key="3">
    <source>
        <dbReference type="Proteomes" id="UP000001052"/>
    </source>
</evidence>
<dbReference type="KEGG" id="drt:Dret_2291"/>
<feature type="transmembrane region" description="Helical" evidence="1">
    <location>
        <begin position="131"/>
        <end position="149"/>
    </location>
</feature>
<feature type="transmembrane region" description="Helical" evidence="1">
    <location>
        <begin position="208"/>
        <end position="229"/>
    </location>
</feature>
<dbReference type="STRING" id="485915.Dret_2291"/>
<protein>
    <submittedName>
        <fullName evidence="2">YibE/F family protein</fullName>
    </submittedName>
</protein>
<name>C8X578_DESRD</name>
<sequence>MDFVTHYLRPESRADWICCLGFVLLSAVLYLLPTGFEDQVDSRGVRCRGEVLSVDNSEVIKTGMVSQGTQELELELLDGAKKGHIVEASNHLMGQMDRDEIFAPGDVALVVLTLSPDGSIQYVNAQAQYRIGGEMVLLGGFAVLLLLFAGWTGAKALLSFAFAALGIWKILVPAMLKGADPVLVSLAVVVGLAAAIIFLVAGVNRRGLTAFTGCILGVGISCLLGLYFVESLHIHGAVLPFSETLLYSGFAHLDLERVFIGAVFLAASGAVMDLAVDVAASMEEVAAKKPDISRTELIRSGLHVGRAVVGTMTTTLLLAYSGGYVTLFMAFMAQGIPMVNFFNLVYVAAEVLKTLVGSLGLVAVGPLTAVAGGFILARGGSPARTAAPANPGQAPG</sequence>
<dbReference type="Pfam" id="PF07907">
    <property type="entry name" value="YibE_F"/>
    <property type="match status" value="1"/>
</dbReference>
<dbReference type="RefSeq" id="WP_015752716.1">
    <property type="nucleotide sequence ID" value="NC_013223.1"/>
</dbReference>
<keyword evidence="1" id="KW-1133">Transmembrane helix</keyword>
<feature type="transmembrane region" description="Helical" evidence="1">
    <location>
        <begin position="258"/>
        <end position="280"/>
    </location>
</feature>
<dbReference type="PANTHER" id="PTHR41771:SF1">
    <property type="entry name" value="MEMBRANE PROTEIN"/>
    <property type="match status" value="1"/>
</dbReference>
<evidence type="ECO:0000313" key="2">
    <source>
        <dbReference type="EMBL" id="ACV69575.1"/>
    </source>
</evidence>
<dbReference type="OrthoDB" id="5753718at2"/>
<feature type="transmembrane region" description="Helical" evidence="1">
    <location>
        <begin position="355"/>
        <end position="377"/>
    </location>
</feature>
<reference evidence="2 3" key="2">
    <citation type="journal article" date="2010" name="Stand. Genomic Sci.">
        <title>Complete genome sequence of Desulfohalobium retbaense type strain (HR(100)).</title>
        <authorList>
            <person name="Spring S."/>
            <person name="Nolan M."/>
            <person name="Lapidus A."/>
            <person name="Glavina Del Rio T."/>
            <person name="Copeland A."/>
            <person name="Tice H."/>
            <person name="Cheng J.F."/>
            <person name="Lucas S."/>
            <person name="Land M."/>
            <person name="Chen F."/>
            <person name="Bruce D."/>
            <person name="Goodwin L."/>
            <person name="Pitluck S."/>
            <person name="Ivanova N."/>
            <person name="Mavromatis K."/>
            <person name="Mikhailova N."/>
            <person name="Pati A."/>
            <person name="Chen A."/>
            <person name="Palaniappan K."/>
            <person name="Hauser L."/>
            <person name="Chang Y.J."/>
            <person name="Jeffries C.D."/>
            <person name="Munk C."/>
            <person name="Kiss H."/>
            <person name="Chain P."/>
            <person name="Han C."/>
            <person name="Brettin T."/>
            <person name="Detter J.C."/>
            <person name="Schuler E."/>
            <person name="Goker M."/>
            <person name="Rohde M."/>
            <person name="Bristow J."/>
            <person name="Eisen J.A."/>
            <person name="Markowitz V."/>
            <person name="Hugenholtz P."/>
            <person name="Kyrpides N.C."/>
            <person name="Klenk H.P."/>
        </authorList>
    </citation>
    <scope>NUCLEOTIDE SEQUENCE [LARGE SCALE GENOMIC DNA]</scope>
    <source>
        <strain evidence="2 3">DSM 5692</strain>
    </source>
</reference>
<gene>
    <name evidence="2" type="ordered locus">Dret_2291</name>
</gene>
<accession>C8X578</accession>
<dbReference type="eggNOG" id="COG5438">
    <property type="taxonomic scope" value="Bacteria"/>
</dbReference>
<proteinExistence type="predicted"/>
<dbReference type="HOGENOM" id="CLU_028166_4_0_7"/>
<keyword evidence="1" id="KW-0472">Membrane</keyword>
<keyword evidence="3" id="KW-1185">Reference proteome</keyword>